<proteinExistence type="inferred from homology"/>
<evidence type="ECO:0000256" key="6">
    <source>
        <dbReference type="SAM" id="Phobius"/>
    </source>
</evidence>
<dbReference type="AlphaFoldDB" id="L1JRJ9"/>
<evidence type="ECO:0008006" key="11">
    <source>
        <dbReference type="Google" id="ProtNLM"/>
    </source>
</evidence>
<comment type="subcellular location">
    <subcellularLocation>
        <location evidence="1">Membrane</location>
    </subcellularLocation>
</comment>
<name>L1JRJ9_GUITC</name>
<keyword evidence="5 6" id="KW-0472">Membrane</keyword>
<dbReference type="RefSeq" id="XP_005837894.1">
    <property type="nucleotide sequence ID" value="XM_005837837.1"/>
</dbReference>
<dbReference type="HOGENOM" id="CLU_1491754_0_0_1"/>
<protein>
    <recommendedName>
        <fullName evidence="11">Transmembrane protein 14C</fullName>
    </recommendedName>
</protein>
<keyword evidence="4 6" id="KW-1133">Transmembrane helix</keyword>
<dbReference type="EnsemblProtists" id="EKX50914">
    <property type="protein sequence ID" value="EKX50914"/>
    <property type="gene ID" value="GUITHDRAFT_151112"/>
</dbReference>
<evidence type="ECO:0000313" key="8">
    <source>
        <dbReference type="EMBL" id="EKX50914.1"/>
    </source>
</evidence>
<dbReference type="Pfam" id="PF03647">
    <property type="entry name" value="Tmemb_14"/>
    <property type="match status" value="1"/>
</dbReference>
<dbReference type="GeneID" id="17307592"/>
<reference evidence="8 10" key="1">
    <citation type="journal article" date="2012" name="Nature">
        <title>Algal genomes reveal evolutionary mosaicism and the fate of nucleomorphs.</title>
        <authorList>
            <consortium name="DOE Joint Genome Institute"/>
            <person name="Curtis B.A."/>
            <person name="Tanifuji G."/>
            <person name="Burki F."/>
            <person name="Gruber A."/>
            <person name="Irimia M."/>
            <person name="Maruyama S."/>
            <person name="Arias M.C."/>
            <person name="Ball S.G."/>
            <person name="Gile G.H."/>
            <person name="Hirakawa Y."/>
            <person name="Hopkins J.F."/>
            <person name="Kuo A."/>
            <person name="Rensing S.A."/>
            <person name="Schmutz J."/>
            <person name="Symeonidi A."/>
            <person name="Elias M."/>
            <person name="Eveleigh R.J."/>
            <person name="Herman E.K."/>
            <person name="Klute M.J."/>
            <person name="Nakayama T."/>
            <person name="Obornik M."/>
            <person name="Reyes-Prieto A."/>
            <person name="Armbrust E.V."/>
            <person name="Aves S.J."/>
            <person name="Beiko R.G."/>
            <person name="Coutinho P."/>
            <person name="Dacks J.B."/>
            <person name="Durnford D.G."/>
            <person name="Fast N.M."/>
            <person name="Green B.R."/>
            <person name="Grisdale C.J."/>
            <person name="Hempel F."/>
            <person name="Henrissat B."/>
            <person name="Hoppner M.P."/>
            <person name="Ishida K."/>
            <person name="Kim E."/>
            <person name="Koreny L."/>
            <person name="Kroth P.G."/>
            <person name="Liu Y."/>
            <person name="Malik S.B."/>
            <person name="Maier U.G."/>
            <person name="McRose D."/>
            <person name="Mock T."/>
            <person name="Neilson J.A."/>
            <person name="Onodera N.T."/>
            <person name="Poole A.M."/>
            <person name="Pritham E.J."/>
            <person name="Richards T.A."/>
            <person name="Rocap G."/>
            <person name="Roy S.W."/>
            <person name="Sarai C."/>
            <person name="Schaack S."/>
            <person name="Shirato S."/>
            <person name="Slamovits C.H."/>
            <person name="Spencer D.F."/>
            <person name="Suzuki S."/>
            <person name="Worden A.Z."/>
            <person name="Zauner S."/>
            <person name="Barry K."/>
            <person name="Bell C."/>
            <person name="Bharti A.K."/>
            <person name="Crow J.A."/>
            <person name="Grimwood J."/>
            <person name="Kramer R."/>
            <person name="Lindquist E."/>
            <person name="Lucas S."/>
            <person name="Salamov A."/>
            <person name="McFadden G.I."/>
            <person name="Lane C.E."/>
            <person name="Keeling P.J."/>
            <person name="Gray M.W."/>
            <person name="Grigoriev I.V."/>
            <person name="Archibald J.M."/>
        </authorList>
    </citation>
    <scope>NUCLEOTIDE SEQUENCE</scope>
    <source>
        <strain evidence="8 10">CCMP2712</strain>
    </source>
</reference>
<reference evidence="9" key="3">
    <citation type="submission" date="2015-06" db="UniProtKB">
        <authorList>
            <consortium name="EnsemblProtists"/>
        </authorList>
    </citation>
    <scope>IDENTIFICATION</scope>
</reference>
<sequence>MLRFMVVALLMVAGSEGMRMAKAPMVEMRLGGGMRGAMHSTPLTRRHEDMLLLNKPPALAPGCPGSIRLRGGAARGPSMSLSLPEYAKMGSLVYGIIVGAGGLVAGIRSGSKPSIISGVISSILLIFAYMQDNMKLALATSSALCLVFGIRFYKTRKAMPAGVLGTASLLFSLLFGMGIKW</sequence>
<dbReference type="PANTHER" id="PTHR12668:SF37">
    <property type="entry name" value="PROTEIN FATTY ACID EXPORT 2, CHLOROPLASTIC"/>
    <property type="match status" value="1"/>
</dbReference>
<dbReference type="OMA" id="MARCAAF"/>
<dbReference type="OrthoDB" id="5620at2759"/>
<evidence type="ECO:0000256" key="7">
    <source>
        <dbReference type="SAM" id="SignalP"/>
    </source>
</evidence>
<evidence type="ECO:0000256" key="4">
    <source>
        <dbReference type="ARBA" id="ARBA00022989"/>
    </source>
</evidence>
<dbReference type="GO" id="GO:0015245">
    <property type="term" value="F:fatty acid transmembrane transporter activity"/>
    <property type="evidence" value="ECO:0007669"/>
    <property type="project" value="TreeGrafter"/>
</dbReference>
<dbReference type="GO" id="GO:0009706">
    <property type="term" value="C:chloroplast inner membrane"/>
    <property type="evidence" value="ECO:0007669"/>
    <property type="project" value="TreeGrafter"/>
</dbReference>
<gene>
    <name evidence="8" type="ORF">GUITHDRAFT_151112</name>
</gene>
<comment type="similarity">
    <text evidence="2">Belongs to the TMEM14 family.</text>
</comment>
<feature type="transmembrane region" description="Helical" evidence="6">
    <location>
        <begin position="160"/>
        <end position="179"/>
    </location>
</feature>
<evidence type="ECO:0000256" key="1">
    <source>
        <dbReference type="ARBA" id="ARBA00004370"/>
    </source>
</evidence>
<dbReference type="PaxDb" id="55529-EKX50914"/>
<reference evidence="10" key="2">
    <citation type="submission" date="2012-11" db="EMBL/GenBank/DDBJ databases">
        <authorList>
            <person name="Kuo A."/>
            <person name="Curtis B.A."/>
            <person name="Tanifuji G."/>
            <person name="Burki F."/>
            <person name="Gruber A."/>
            <person name="Irimia M."/>
            <person name="Maruyama S."/>
            <person name="Arias M.C."/>
            <person name="Ball S.G."/>
            <person name="Gile G.H."/>
            <person name="Hirakawa Y."/>
            <person name="Hopkins J.F."/>
            <person name="Rensing S.A."/>
            <person name="Schmutz J."/>
            <person name="Symeonidi A."/>
            <person name="Elias M."/>
            <person name="Eveleigh R.J."/>
            <person name="Herman E.K."/>
            <person name="Klute M.J."/>
            <person name="Nakayama T."/>
            <person name="Obornik M."/>
            <person name="Reyes-Prieto A."/>
            <person name="Armbrust E.V."/>
            <person name="Aves S.J."/>
            <person name="Beiko R.G."/>
            <person name="Coutinho P."/>
            <person name="Dacks J.B."/>
            <person name="Durnford D.G."/>
            <person name="Fast N.M."/>
            <person name="Green B.R."/>
            <person name="Grisdale C."/>
            <person name="Hempe F."/>
            <person name="Henrissat B."/>
            <person name="Hoppner M.P."/>
            <person name="Ishida K.-I."/>
            <person name="Kim E."/>
            <person name="Koreny L."/>
            <person name="Kroth P.G."/>
            <person name="Liu Y."/>
            <person name="Malik S.-B."/>
            <person name="Maier U.G."/>
            <person name="McRose D."/>
            <person name="Mock T."/>
            <person name="Neilson J.A."/>
            <person name="Onodera N.T."/>
            <person name="Poole A.M."/>
            <person name="Pritham E.J."/>
            <person name="Richards T.A."/>
            <person name="Rocap G."/>
            <person name="Roy S.W."/>
            <person name="Sarai C."/>
            <person name="Schaack S."/>
            <person name="Shirato S."/>
            <person name="Slamovits C.H."/>
            <person name="Spencer D.F."/>
            <person name="Suzuki S."/>
            <person name="Worden A.Z."/>
            <person name="Zauner S."/>
            <person name="Barry K."/>
            <person name="Bell C."/>
            <person name="Bharti A.K."/>
            <person name="Crow J.A."/>
            <person name="Grimwood J."/>
            <person name="Kramer R."/>
            <person name="Lindquist E."/>
            <person name="Lucas S."/>
            <person name="Salamov A."/>
            <person name="McFadden G.I."/>
            <person name="Lane C.E."/>
            <person name="Keeling P.J."/>
            <person name="Gray M.W."/>
            <person name="Grigoriev I.V."/>
            <person name="Archibald J.M."/>
        </authorList>
    </citation>
    <scope>NUCLEOTIDE SEQUENCE</scope>
    <source>
        <strain evidence="10">CCMP2712</strain>
    </source>
</reference>
<dbReference type="KEGG" id="gtt:GUITHDRAFT_151112"/>
<evidence type="ECO:0000313" key="10">
    <source>
        <dbReference type="Proteomes" id="UP000011087"/>
    </source>
</evidence>
<feature type="signal peptide" evidence="7">
    <location>
        <begin position="1"/>
        <end position="17"/>
    </location>
</feature>
<dbReference type="InterPro" id="IPR005349">
    <property type="entry name" value="TMEM14"/>
</dbReference>
<keyword evidence="10" id="KW-1185">Reference proteome</keyword>
<dbReference type="InterPro" id="IPR044890">
    <property type="entry name" value="TMEM14_sf"/>
</dbReference>
<accession>L1JRJ9</accession>
<feature type="transmembrane region" description="Helical" evidence="6">
    <location>
        <begin position="86"/>
        <end position="107"/>
    </location>
</feature>
<evidence type="ECO:0000313" key="9">
    <source>
        <dbReference type="EnsemblProtists" id="EKX50914"/>
    </source>
</evidence>
<feature type="chain" id="PRO_5008771671" description="Transmembrane protein 14C" evidence="7">
    <location>
        <begin position="18"/>
        <end position="181"/>
    </location>
</feature>
<dbReference type="Gene3D" id="1.10.10.1740">
    <property type="entry name" value="Transmembrane protein 14-like"/>
    <property type="match status" value="1"/>
</dbReference>
<dbReference type="eggNOG" id="ENOG502SZM1">
    <property type="taxonomic scope" value="Eukaryota"/>
</dbReference>
<evidence type="ECO:0000256" key="2">
    <source>
        <dbReference type="ARBA" id="ARBA00007590"/>
    </source>
</evidence>
<keyword evidence="7" id="KW-0732">Signal</keyword>
<feature type="transmembrane region" description="Helical" evidence="6">
    <location>
        <begin position="114"/>
        <end position="130"/>
    </location>
</feature>
<evidence type="ECO:0000256" key="5">
    <source>
        <dbReference type="ARBA" id="ARBA00023136"/>
    </source>
</evidence>
<dbReference type="Proteomes" id="UP000011087">
    <property type="component" value="Unassembled WGS sequence"/>
</dbReference>
<feature type="transmembrane region" description="Helical" evidence="6">
    <location>
        <begin position="136"/>
        <end position="153"/>
    </location>
</feature>
<keyword evidence="3 6" id="KW-0812">Transmembrane</keyword>
<dbReference type="PANTHER" id="PTHR12668">
    <property type="entry name" value="TRANSMEMBRANE PROTEIN 14, 15"/>
    <property type="match status" value="1"/>
</dbReference>
<organism evidence="8">
    <name type="scientific">Guillardia theta (strain CCMP2712)</name>
    <name type="common">Cryptophyte</name>
    <dbReference type="NCBI Taxonomy" id="905079"/>
    <lineage>
        <taxon>Eukaryota</taxon>
        <taxon>Cryptophyceae</taxon>
        <taxon>Pyrenomonadales</taxon>
        <taxon>Geminigeraceae</taxon>
        <taxon>Guillardia</taxon>
    </lineage>
</organism>
<dbReference type="EMBL" id="JH992977">
    <property type="protein sequence ID" value="EKX50914.1"/>
    <property type="molecule type" value="Genomic_DNA"/>
</dbReference>
<evidence type="ECO:0000256" key="3">
    <source>
        <dbReference type="ARBA" id="ARBA00022692"/>
    </source>
</evidence>